<dbReference type="Pfam" id="PF08242">
    <property type="entry name" value="Methyltransf_12"/>
    <property type="match status" value="1"/>
</dbReference>
<evidence type="ECO:0000259" key="1">
    <source>
        <dbReference type="Pfam" id="PF08242"/>
    </source>
</evidence>
<dbReference type="Proteomes" id="UP001153636">
    <property type="component" value="Chromosome 9"/>
</dbReference>
<dbReference type="AlphaFoldDB" id="A0A9P0D6X7"/>
<keyword evidence="3" id="KW-1185">Reference proteome</keyword>
<reference evidence="2" key="1">
    <citation type="submission" date="2022-01" db="EMBL/GenBank/DDBJ databases">
        <authorList>
            <person name="King R."/>
        </authorList>
    </citation>
    <scope>NUCLEOTIDE SEQUENCE</scope>
</reference>
<protein>
    <recommendedName>
        <fullName evidence="1">Methyltransferase type 12 domain-containing protein</fullName>
    </recommendedName>
</protein>
<name>A0A9P0D6X7_9CUCU</name>
<organism evidence="2 3">
    <name type="scientific">Psylliodes chrysocephalus</name>
    <dbReference type="NCBI Taxonomy" id="3402493"/>
    <lineage>
        <taxon>Eukaryota</taxon>
        <taxon>Metazoa</taxon>
        <taxon>Ecdysozoa</taxon>
        <taxon>Arthropoda</taxon>
        <taxon>Hexapoda</taxon>
        <taxon>Insecta</taxon>
        <taxon>Pterygota</taxon>
        <taxon>Neoptera</taxon>
        <taxon>Endopterygota</taxon>
        <taxon>Coleoptera</taxon>
        <taxon>Polyphaga</taxon>
        <taxon>Cucujiformia</taxon>
        <taxon>Chrysomeloidea</taxon>
        <taxon>Chrysomelidae</taxon>
        <taxon>Galerucinae</taxon>
        <taxon>Alticini</taxon>
        <taxon>Psylliodes</taxon>
    </lineage>
</organism>
<dbReference type="PANTHER" id="PTHR43861:SF1">
    <property type="entry name" value="TRANS-ACONITATE 2-METHYLTRANSFERASE"/>
    <property type="match status" value="1"/>
</dbReference>
<dbReference type="OrthoDB" id="66144at2759"/>
<dbReference type="SUPFAM" id="SSF53335">
    <property type="entry name" value="S-adenosyl-L-methionine-dependent methyltransferases"/>
    <property type="match status" value="1"/>
</dbReference>
<sequence length="274" mass="32531">MIEPELWGKNNDLTTLVNIEYIEKFKELIVWKENESIFEFGMGDGRNTKEALLPRLPKNFKEYIGSDKSATMIDYVKTNILEPRATFMVFDISSDTVPEEFENRFDHVFGFFVMHWVKNTRHAFQNMHKLLKPGGQLFLTFIDETSADPVYFDFLKHSKWSKYNHEWLISPYFNHPDPENEYKKQLVQAGFEQFEYQREKKIYKFPNEESFKGFCLSVNPVLKEVSKEEYDEYKAEYLVKMANNKLNFTKKCCETGKTLYHSSYELNAVLANKK</sequence>
<dbReference type="InterPro" id="IPR029063">
    <property type="entry name" value="SAM-dependent_MTases_sf"/>
</dbReference>
<dbReference type="GO" id="GO:0008757">
    <property type="term" value="F:S-adenosylmethionine-dependent methyltransferase activity"/>
    <property type="evidence" value="ECO:0007669"/>
    <property type="project" value="InterPro"/>
</dbReference>
<dbReference type="InterPro" id="IPR013217">
    <property type="entry name" value="Methyltransf_12"/>
</dbReference>
<dbReference type="CDD" id="cd02440">
    <property type="entry name" value="AdoMet_MTases"/>
    <property type="match status" value="1"/>
</dbReference>
<dbReference type="PANTHER" id="PTHR43861">
    <property type="entry name" value="TRANS-ACONITATE 2-METHYLTRANSFERASE-RELATED"/>
    <property type="match status" value="1"/>
</dbReference>
<dbReference type="EMBL" id="OV651821">
    <property type="protein sequence ID" value="CAH1115723.1"/>
    <property type="molecule type" value="Genomic_DNA"/>
</dbReference>
<accession>A0A9P0D6X7</accession>
<evidence type="ECO:0000313" key="2">
    <source>
        <dbReference type="EMBL" id="CAH1115723.1"/>
    </source>
</evidence>
<dbReference type="Gene3D" id="3.40.50.150">
    <property type="entry name" value="Vaccinia Virus protein VP39"/>
    <property type="match status" value="1"/>
</dbReference>
<gene>
    <name evidence="2" type="ORF">PSYICH_LOCUS15713</name>
</gene>
<feature type="domain" description="Methyltransferase type 12" evidence="1">
    <location>
        <begin position="39"/>
        <end position="137"/>
    </location>
</feature>
<proteinExistence type="predicted"/>
<evidence type="ECO:0000313" key="3">
    <source>
        <dbReference type="Proteomes" id="UP001153636"/>
    </source>
</evidence>